<feature type="compositionally biased region" description="Basic residues" evidence="1">
    <location>
        <begin position="271"/>
        <end position="283"/>
    </location>
</feature>
<feature type="compositionally biased region" description="Gly residues" evidence="1">
    <location>
        <begin position="304"/>
        <end position="316"/>
    </location>
</feature>
<dbReference type="PANTHER" id="PTHR43830">
    <property type="entry name" value="PROTEIN PSP1"/>
    <property type="match status" value="1"/>
</dbReference>
<evidence type="ECO:0000313" key="3">
    <source>
        <dbReference type="EMBL" id="CEP26574.1"/>
    </source>
</evidence>
<dbReference type="KEGG" id="pfre:RM25_1954"/>
<dbReference type="PROSITE" id="PS51411">
    <property type="entry name" value="PSP1_C"/>
    <property type="match status" value="1"/>
</dbReference>
<dbReference type="PANTHER" id="PTHR43830:SF3">
    <property type="entry name" value="PROTEIN PSP1"/>
    <property type="match status" value="1"/>
</dbReference>
<dbReference type="GeneID" id="61221370"/>
<proteinExistence type="predicted"/>
<dbReference type="InterPro" id="IPR047767">
    <property type="entry name" value="PSP1-like"/>
</dbReference>
<organism evidence="3">
    <name type="scientific">Propionibacterium freudenreichii subsp. freudenreichii</name>
    <dbReference type="NCBI Taxonomy" id="66712"/>
    <lineage>
        <taxon>Bacteria</taxon>
        <taxon>Bacillati</taxon>
        <taxon>Actinomycetota</taxon>
        <taxon>Actinomycetes</taxon>
        <taxon>Propionibacteriales</taxon>
        <taxon>Propionibacteriaceae</taxon>
        <taxon>Propionibacterium</taxon>
    </lineage>
</organism>
<dbReference type="PATRIC" id="fig|66712.6.peg.1988"/>
<evidence type="ECO:0000259" key="2">
    <source>
        <dbReference type="PROSITE" id="PS51411"/>
    </source>
</evidence>
<feature type="region of interest" description="Disordered" evidence="1">
    <location>
        <begin position="267"/>
        <end position="349"/>
    </location>
</feature>
<protein>
    <submittedName>
        <fullName evidence="3">PSP1 domain protein</fullName>
    </submittedName>
</protein>
<accession>A0A068VUI0</accession>
<gene>
    <name evidence="3" type="ORF">PFCIRM138_08280</name>
</gene>
<dbReference type="NCBIfam" id="NF041131">
    <property type="entry name" value="RicT_YaaT_fam"/>
    <property type="match status" value="1"/>
</dbReference>
<dbReference type="InterPro" id="IPR007557">
    <property type="entry name" value="PSP1_C"/>
</dbReference>
<feature type="domain" description="PSP1 C-terminal" evidence="2">
    <location>
        <begin position="57"/>
        <end position="146"/>
    </location>
</feature>
<reference evidence="3" key="1">
    <citation type="submission" date="2014-08" db="EMBL/GenBank/DDBJ databases">
        <authorList>
            <person name="Falentin Helene"/>
        </authorList>
    </citation>
    <scope>NUCLEOTIDE SEQUENCE</scope>
</reference>
<name>A0A068VUI0_PROFF</name>
<dbReference type="EMBL" id="LM676414">
    <property type="protein sequence ID" value="CEP26574.1"/>
    <property type="molecule type" value="Genomic_DNA"/>
</dbReference>
<dbReference type="GO" id="GO:0005737">
    <property type="term" value="C:cytoplasm"/>
    <property type="evidence" value="ECO:0007669"/>
    <property type="project" value="TreeGrafter"/>
</dbReference>
<dbReference type="AlphaFoldDB" id="A0A068VUI0"/>
<evidence type="ECO:0000256" key="1">
    <source>
        <dbReference type="SAM" id="MobiDB-lite"/>
    </source>
</evidence>
<dbReference type="Pfam" id="PF04468">
    <property type="entry name" value="PSP1"/>
    <property type="match status" value="1"/>
</dbReference>
<feature type="compositionally biased region" description="Low complexity" evidence="1">
    <location>
        <begin position="286"/>
        <end position="303"/>
    </location>
</feature>
<dbReference type="RefSeq" id="WP_013161887.1">
    <property type="nucleotide sequence ID" value="NZ_CP010341.1"/>
</dbReference>
<sequence>MASVLAVEFQPHGQLHYLAAGGHEHAIGDQVLYPTEDGREVARVVWRGDVDLPDAVPVCAGAATPADLARDEANRQVRADAAEVARLLIERHGLAMKLLAVDFLDQSSDYDRLTVFYYQSPERVDFRALLGDLVRALRSRIDLRQVGARDAARLTGGVGPCGRPLCCSSMLTLDPVSLRLAREQGMLVSAVQRCGVCGHAMCCLRYEQQAYEDFHARAPKVGTTVMTPAGEGTVIGHQVPNDALLVRTRDGEQSSCPLAQASACQCAAATPRKKKKPRTKRRRADAAVPNVPGAAGAAPLVDGTGAGKTSGTGGPTGSADASGTGGPAGSDDGAGPSRPTAASDAGTAQ</sequence>